<keyword evidence="2" id="KW-1185">Reference proteome</keyword>
<proteinExistence type="predicted"/>
<accession>A0AA35TWD9</accession>
<organism evidence="1 2">
    <name type="scientific">Geodia barretti</name>
    <name type="common">Barrett's horny sponge</name>
    <dbReference type="NCBI Taxonomy" id="519541"/>
    <lineage>
        <taxon>Eukaryota</taxon>
        <taxon>Metazoa</taxon>
        <taxon>Porifera</taxon>
        <taxon>Demospongiae</taxon>
        <taxon>Heteroscleromorpha</taxon>
        <taxon>Tetractinellida</taxon>
        <taxon>Astrophorina</taxon>
        <taxon>Geodiidae</taxon>
        <taxon>Geodia</taxon>
    </lineage>
</organism>
<reference evidence="1" key="1">
    <citation type="submission" date="2023-03" db="EMBL/GenBank/DDBJ databases">
        <authorList>
            <person name="Steffen K."/>
            <person name="Cardenas P."/>
        </authorList>
    </citation>
    <scope>NUCLEOTIDE SEQUENCE</scope>
</reference>
<gene>
    <name evidence="1" type="ORF">GBAR_LOCUS30382</name>
</gene>
<dbReference type="AlphaFoldDB" id="A0AA35TWD9"/>
<evidence type="ECO:0000313" key="1">
    <source>
        <dbReference type="EMBL" id="CAI8055710.1"/>
    </source>
</evidence>
<protein>
    <submittedName>
        <fullName evidence="1">Uncharacterized protein</fullName>
    </submittedName>
</protein>
<name>A0AA35TWD9_GEOBA</name>
<evidence type="ECO:0000313" key="2">
    <source>
        <dbReference type="Proteomes" id="UP001174909"/>
    </source>
</evidence>
<dbReference type="EMBL" id="CASHTH010004297">
    <property type="protein sequence ID" value="CAI8055710.1"/>
    <property type="molecule type" value="Genomic_DNA"/>
</dbReference>
<dbReference type="Proteomes" id="UP001174909">
    <property type="component" value="Unassembled WGS sequence"/>
</dbReference>
<comment type="caution">
    <text evidence="1">The sequence shown here is derived from an EMBL/GenBank/DDBJ whole genome shotgun (WGS) entry which is preliminary data.</text>
</comment>
<sequence length="85" mass="9439">MHTAVEDYGVAEYGYIEGEVGMGDEVVVIVRRSQTHPHQPAHDIKEFPTGDLSSDTSKVYLYNAVWNNNTNLPGMKPSRMTDATV</sequence>